<protein>
    <recommendedName>
        <fullName evidence="4">Lipoprotein</fullName>
    </recommendedName>
</protein>
<feature type="transmembrane region" description="Helical" evidence="1">
    <location>
        <begin position="34"/>
        <end position="53"/>
    </location>
</feature>
<keyword evidence="1" id="KW-0812">Transmembrane</keyword>
<name>A0ABT1Q6E2_9NOCA</name>
<keyword evidence="3" id="KW-1185">Reference proteome</keyword>
<dbReference type="PROSITE" id="PS51257">
    <property type="entry name" value="PROKAR_LIPOPROTEIN"/>
    <property type="match status" value="1"/>
</dbReference>
<evidence type="ECO:0000313" key="3">
    <source>
        <dbReference type="Proteomes" id="UP001524501"/>
    </source>
</evidence>
<evidence type="ECO:0000256" key="1">
    <source>
        <dbReference type="SAM" id="Phobius"/>
    </source>
</evidence>
<gene>
    <name evidence="2" type="ORF">NOF53_01250</name>
</gene>
<dbReference type="EMBL" id="JANFQF010000001">
    <property type="protein sequence ID" value="MCQ4117814.1"/>
    <property type="molecule type" value="Genomic_DNA"/>
</dbReference>
<dbReference type="Proteomes" id="UP001524501">
    <property type="component" value="Unassembled WGS sequence"/>
</dbReference>
<organism evidence="2 3">
    <name type="scientific">Rhodococcus tibetensis</name>
    <dbReference type="NCBI Taxonomy" id="2965064"/>
    <lineage>
        <taxon>Bacteria</taxon>
        <taxon>Bacillati</taxon>
        <taxon>Actinomycetota</taxon>
        <taxon>Actinomycetes</taxon>
        <taxon>Mycobacteriales</taxon>
        <taxon>Nocardiaceae</taxon>
        <taxon>Rhodococcus</taxon>
    </lineage>
</organism>
<evidence type="ECO:0000313" key="2">
    <source>
        <dbReference type="EMBL" id="MCQ4117814.1"/>
    </source>
</evidence>
<comment type="caution">
    <text evidence="2">The sequence shown here is derived from an EMBL/GenBank/DDBJ whole genome shotgun (WGS) entry which is preliminary data.</text>
</comment>
<keyword evidence="1" id="KW-1133">Transmembrane helix</keyword>
<evidence type="ECO:0008006" key="4">
    <source>
        <dbReference type="Google" id="ProtNLM"/>
    </source>
</evidence>
<dbReference type="RefSeq" id="WP_255965151.1">
    <property type="nucleotide sequence ID" value="NZ_JANFQF010000001.1"/>
</dbReference>
<accession>A0ABT1Q6E2</accession>
<sequence length="59" mass="5798">MTKRPSLIGPVAAQCAIGLSVIACFTAVTSGSIPLAALVSTALLGVAGLSAATRRSARE</sequence>
<proteinExistence type="predicted"/>
<keyword evidence="1" id="KW-0472">Membrane</keyword>
<reference evidence="2 3" key="1">
    <citation type="submission" date="2022-07" db="EMBL/GenBank/DDBJ databases">
        <title>Degradation activity of malathion, p-nitrophenol and potential low-temperature adaptation strategy of Rhodococcus sp. FXJ9.536.</title>
        <authorList>
            <person name="Huang J."/>
            <person name="Huang Y."/>
        </authorList>
    </citation>
    <scope>NUCLEOTIDE SEQUENCE [LARGE SCALE GENOMIC DNA]</scope>
    <source>
        <strain evidence="2 3">FXJ9.536</strain>
    </source>
</reference>
<feature type="transmembrane region" description="Helical" evidence="1">
    <location>
        <begin position="7"/>
        <end position="28"/>
    </location>
</feature>